<name>A0ABR8F2P0_NOSLI</name>
<reference evidence="1 2" key="1">
    <citation type="journal article" date="2020" name="ISME J.">
        <title>Comparative genomics reveals insights into cyanobacterial evolution and habitat adaptation.</title>
        <authorList>
            <person name="Chen M.Y."/>
            <person name="Teng W.K."/>
            <person name="Zhao L."/>
            <person name="Hu C.X."/>
            <person name="Zhou Y.K."/>
            <person name="Han B.P."/>
            <person name="Song L.R."/>
            <person name="Shu W.S."/>
        </authorList>
    </citation>
    <scope>NUCLEOTIDE SEQUENCE [LARGE SCALE GENOMIC DNA]</scope>
    <source>
        <strain evidence="1 2">FACHB-391</strain>
    </source>
</reference>
<keyword evidence="2" id="KW-1185">Reference proteome</keyword>
<gene>
    <name evidence="1" type="ORF">H6G95_28395</name>
</gene>
<protein>
    <submittedName>
        <fullName evidence="1">Uncharacterized protein</fullName>
    </submittedName>
</protein>
<comment type="caution">
    <text evidence="1">The sequence shown here is derived from an EMBL/GenBank/DDBJ whole genome shotgun (WGS) entry which is preliminary data.</text>
</comment>
<dbReference type="EMBL" id="JACJTE010000050">
    <property type="protein sequence ID" value="MBD2564455.1"/>
    <property type="molecule type" value="Genomic_DNA"/>
</dbReference>
<evidence type="ECO:0000313" key="1">
    <source>
        <dbReference type="EMBL" id="MBD2564455.1"/>
    </source>
</evidence>
<sequence>MPDNTDYKASKSDNQAIAYKERLNSWAIARLLPNTQREIVARFRSRSDADGYMRHLPQEIPNASYMVVFDCQRQEEAVI</sequence>
<accession>A0ABR8F2P0</accession>
<dbReference type="Proteomes" id="UP000604661">
    <property type="component" value="Unassembled WGS sequence"/>
</dbReference>
<organism evidence="1 2">
    <name type="scientific">Nostoc linckia FACHB-391</name>
    <dbReference type="NCBI Taxonomy" id="2692906"/>
    <lineage>
        <taxon>Bacteria</taxon>
        <taxon>Bacillati</taxon>
        <taxon>Cyanobacteriota</taxon>
        <taxon>Cyanophyceae</taxon>
        <taxon>Nostocales</taxon>
        <taxon>Nostocaceae</taxon>
        <taxon>Nostoc</taxon>
    </lineage>
</organism>
<proteinExistence type="predicted"/>
<evidence type="ECO:0000313" key="2">
    <source>
        <dbReference type="Proteomes" id="UP000604661"/>
    </source>
</evidence>
<dbReference type="RefSeq" id="WP_190899245.1">
    <property type="nucleotide sequence ID" value="NZ_JACJTE010000050.1"/>
</dbReference>